<accession>A0A822Y7B9</accession>
<name>A0A822Y7B9_NELNU</name>
<evidence type="ECO:0000313" key="2">
    <source>
        <dbReference type="EMBL" id="DAD28400.1"/>
    </source>
</evidence>
<dbReference type="AlphaFoldDB" id="A0A822Y7B9"/>
<proteinExistence type="predicted"/>
<sequence>MQKVLIRPIHIESLPSSTHYRWMLQPLSLWLQEGNG</sequence>
<gene>
    <name evidence="1" type="ORF">HUJ06_027148</name>
    <name evidence="2" type="ORF">HUJ06_029868</name>
</gene>
<evidence type="ECO:0000313" key="1">
    <source>
        <dbReference type="EMBL" id="DAD25684.1"/>
    </source>
</evidence>
<evidence type="ECO:0000313" key="3">
    <source>
        <dbReference type="Proteomes" id="UP000607653"/>
    </source>
</evidence>
<dbReference type="EMBL" id="DUZY01000001">
    <property type="protein sequence ID" value="DAD25684.1"/>
    <property type="molecule type" value="Genomic_DNA"/>
</dbReference>
<organism evidence="2 3">
    <name type="scientific">Nelumbo nucifera</name>
    <name type="common">Sacred lotus</name>
    <dbReference type="NCBI Taxonomy" id="4432"/>
    <lineage>
        <taxon>Eukaryota</taxon>
        <taxon>Viridiplantae</taxon>
        <taxon>Streptophyta</taxon>
        <taxon>Embryophyta</taxon>
        <taxon>Tracheophyta</taxon>
        <taxon>Spermatophyta</taxon>
        <taxon>Magnoliopsida</taxon>
        <taxon>Proteales</taxon>
        <taxon>Nelumbonaceae</taxon>
        <taxon>Nelumbo</taxon>
    </lineage>
</organism>
<dbReference type="EMBL" id="DUZY01000002">
    <property type="protein sequence ID" value="DAD28400.1"/>
    <property type="molecule type" value="Genomic_DNA"/>
</dbReference>
<dbReference type="Proteomes" id="UP000607653">
    <property type="component" value="Unassembled WGS sequence"/>
</dbReference>
<keyword evidence="3" id="KW-1185">Reference proteome</keyword>
<reference evidence="2 3" key="1">
    <citation type="journal article" date="2020" name="Mol. Biol. Evol.">
        <title>Distinct Expression and Methylation Patterns for Genes with Different Fates following a Single Whole-Genome Duplication in Flowering Plants.</title>
        <authorList>
            <person name="Shi T."/>
            <person name="Rahmani R.S."/>
            <person name="Gugger P.F."/>
            <person name="Wang M."/>
            <person name="Li H."/>
            <person name="Zhang Y."/>
            <person name="Li Z."/>
            <person name="Wang Q."/>
            <person name="Van de Peer Y."/>
            <person name="Marchal K."/>
            <person name="Chen J."/>
        </authorList>
    </citation>
    <scope>NUCLEOTIDE SEQUENCE [LARGE SCALE GENOMIC DNA]</scope>
    <source>
        <tissue evidence="2">Leaf</tissue>
    </source>
</reference>
<protein>
    <submittedName>
        <fullName evidence="2">Uncharacterized protein</fullName>
    </submittedName>
</protein>
<comment type="caution">
    <text evidence="2">The sequence shown here is derived from an EMBL/GenBank/DDBJ whole genome shotgun (WGS) entry which is preliminary data.</text>
</comment>